<dbReference type="InterPro" id="IPR050173">
    <property type="entry name" value="ABC_transporter_C-like"/>
</dbReference>
<feature type="domain" description="ABC transmembrane type-1" evidence="12">
    <location>
        <begin position="153"/>
        <end position="438"/>
    </location>
</feature>
<dbReference type="InterPro" id="IPR003593">
    <property type="entry name" value="AAA+_ATPase"/>
</dbReference>
<evidence type="ECO:0000259" key="12">
    <source>
        <dbReference type="PROSITE" id="PS50929"/>
    </source>
</evidence>
<sequence length="1429" mass="162676">MDIDDLSSLELNNEQYIPQKRLLSFLLKNKDYPIPKDDERKLYPEKNSNYIMRLFFWWLYPIMNVGYTRTLQPNDLWKLPDYMKVESYEEVFNVYLDLQMTKAKLNHIKRKCKERNETIESSSKTQEEDLQDFVLSMVDVGTIIFLTFKRSIIMSCIIACCCMSGWAVTPLLTKALVNYVERRSLGIEPNIGKGIGYSFGVALVMLATGLAFGHFFYIAQKVGVKAKSVLTNAILKKSFKLDAKGRHDFPSGKLTSMITTDLSRIEIALLFQPILIVLPVPIIVAIVILIVNIHVSAVIGIVLFFIFLVFLGFGSKKLFDYRDIVSKITDKRVSLIKEILNNLKMIKYYSWEHPYQNSLVKVRGQEVDMILKIQTLRNVIFSFAMTLSGISAMIAFIILYAIRGRTSSPANIFSSVSSFEILAMLVFFIPQALSTSADMVLGFKRIGALLSASEEQPYEGYKVNDESIEGDAVKIKNATFSWDVFEDESDEEEESPEEKENNKKLSRKEKKKLKKEKKEREEKRKERQLEREQREKQMKELGVSEKGNFVGLNNIDLTIKKGEFVVITGLVGTGKSSLLNAISGFMKCESGEIDINGSLLLCGAPWIQNNTIRENIIFGLDFDQKFYDEIIRACALHIDLDNLQGSDFTEVGEKGITLSGGQKARINLARAIYANKDIILMDDVLSAVDARVGKHILNHCFLGLLKDKTRILATHQLALIGQADRIIFLNGDGSIDSGNMNDLLLRNENFKKLMQFSKLEETEEEHDMEVEEIIDEKALTTDYSNEKVITTQFDEEEIDYNVNKDASKGKLIKEEERAVNRIKNEVYKNYVKYGAGKITPWGFVPIFSLLLAIATFCDIFTNTWLSFWIGHKFEGRSDGFYIGLYVMFNCLWVIFLTITFVYLITMTTISSKNLNLMAMNRILYAPMSFMDTTPMGRIINRFTKDTDALDNEISENMRFMFQAIAKMIGVFILFIIYIPWVAIAIPFVLFIFFLVANYYQASNREVKRLEAILRSHVYNNVNEMLNGMNTIKAYKNVDRFATISNKLLDQANEATFVVYANQRWIGIQLDILAECVVLLVALLCSMKVFSISPASVGLLLTYSLQMAGELTNLIRTFTAVENDMNSAERVSHYALRLDQEAPYLVDSTKPKDSWPSQGVIKFDNVKMSYRPELPLVLKGLSFDVASNEKIGICGRTGAGKSSIMTALYRIAELTSGKIVIDDVDISEIGLKDLRSKLSIIPQDPVLFNGTIRSNLDPFNEHSDEELWGSLRRSGILTKDEVEKAKHMTKKDSKNVDNEKDQEQLNKFHLDQTVENEGENFSLGERQLISFARALVRESKILILDEATSSVDYETDSKIQTTIAKEFSNCTILCIAHRLKTIINYDKILLLDKGEVKEFDKPWNLFKNKDSVFREMCDKSNIVAEDFGQP</sequence>
<dbReference type="OrthoDB" id="6500128at2759"/>
<comment type="caution">
    <text evidence="13">The sequence shown here is derived from an EMBL/GenBank/DDBJ whole genome shotgun (WGS) entry which is preliminary data.</text>
</comment>
<evidence type="ECO:0000256" key="4">
    <source>
        <dbReference type="ARBA" id="ARBA00022692"/>
    </source>
</evidence>
<keyword evidence="3" id="KW-0813">Transport</keyword>
<dbReference type="SUPFAM" id="SSF52540">
    <property type="entry name" value="P-loop containing nucleoside triphosphate hydrolases"/>
    <property type="match status" value="2"/>
</dbReference>
<protein>
    <recommendedName>
        <fullName evidence="15">Oligomycin resistance ATP-dependent permease YOR1</fullName>
    </recommendedName>
</protein>
<evidence type="ECO:0000256" key="1">
    <source>
        <dbReference type="ARBA" id="ARBA00004141"/>
    </source>
</evidence>
<dbReference type="GO" id="GO:0016887">
    <property type="term" value="F:ATP hydrolysis activity"/>
    <property type="evidence" value="ECO:0007669"/>
    <property type="project" value="InterPro"/>
</dbReference>
<feature type="transmembrane region" description="Helical" evidence="10">
    <location>
        <begin position="379"/>
        <end position="402"/>
    </location>
</feature>
<dbReference type="InterPro" id="IPR017871">
    <property type="entry name" value="ABC_transporter-like_CS"/>
</dbReference>
<feature type="domain" description="ABC transporter" evidence="11">
    <location>
        <begin position="1160"/>
        <end position="1417"/>
    </location>
</feature>
<reference evidence="13" key="1">
    <citation type="submission" date="2022-12" db="EMBL/GenBank/DDBJ databases">
        <authorList>
            <person name="Brejova B."/>
        </authorList>
    </citation>
    <scope>NUCLEOTIDE SEQUENCE</scope>
</reference>
<feature type="transmembrane region" description="Helical" evidence="10">
    <location>
        <begin position="297"/>
        <end position="314"/>
    </location>
</feature>
<dbReference type="Gene3D" id="1.20.1560.10">
    <property type="entry name" value="ABC transporter type 1, transmembrane domain"/>
    <property type="match status" value="2"/>
</dbReference>
<feature type="compositionally biased region" description="Basic residues" evidence="9">
    <location>
        <begin position="504"/>
        <end position="515"/>
    </location>
</feature>
<evidence type="ECO:0000256" key="6">
    <source>
        <dbReference type="ARBA" id="ARBA00022840"/>
    </source>
</evidence>
<keyword evidence="6" id="KW-0067">ATP-binding</keyword>
<feature type="region of interest" description="Disordered" evidence="9">
    <location>
        <begin position="486"/>
        <end position="540"/>
    </location>
</feature>
<dbReference type="PANTHER" id="PTHR24223">
    <property type="entry name" value="ATP-BINDING CASSETTE SUB-FAMILY C"/>
    <property type="match status" value="1"/>
</dbReference>
<dbReference type="GO" id="GO:0008559">
    <property type="term" value="F:ABC-type xenobiotic transporter activity"/>
    <property type="evidence" value="ECO:0007669"/>
    <property type="project" value="TreeGrafter"/>
</dbReference>
<feature type="transmembrane region" description="Helical" evidence="10">
    <location>
        <begin position="197"/>
        <end position="218"/>
    </location>
</feature>
<feature type="transmembrane region" description="Helical" evidence="10">
    <location>
        <begin position="838"/>
        <end position="861"/>
    </location>
</feature>
<dbReference type="InterPro" id="IPR036640">
    <property type="entry name" value="ABC1_TM_sf"/>
</dbReference>
<name>A0A9W4XJ58_9ASCO</name>
<dbReference type="Gene3D" id="3.40.50.300">
    <property type="entry name" value="P-loop containing nucleotide triphosphate hydrolases"/>
    <property type="match status" value="2"/>
</dbReference>
<dbReference type="InterPro" id="IPR003439">
    <property type="entry name" value="ABC_transporter-like_ATP-bd"/>
</dbReference>
<evidence type="ECO:0000313" key="14">
    <source>
        <dbReference type="Proteomes" id="UP001152885"/>
    </source>
</evidence>
<dbReference type="PROSITE" id="PS50893">
    <property type="entry name" value="ABC_TRANSPORTER_2"/>
    <property type="match status" value="2"/>
</dbReference>
<dbReference type="CDD" id="cd18606">
    <property type="entry name" value="ABC_6TM_YOR1_D2_like"/>
    <property type="match status" value="1"/>
</dbReference>
<evidence type="ECO:0000259" key="11">
    <source>
        <dbReference type="PROSITE" id="PS50893"/>
    </source>
</evidence>
<comment type="subcellular location">
    <subcellularLocation>
        <location evidence="1">Membrane</location>
        <topology evidence="1">Multi-pass membrane protein</topology>
    </subcellularLocation>
</comment>
<keyword evidence="7 10" id="KW-1133">Transmembrane helix</keyword>
<evidence type="ECO:0000256" key="5">
    <source>
        <dbReference type="ARBA" id="ARBA00022741"/>
    </source>
</evidence>
<feature type="transmembrane region" description="Helical" evidence="10">
    <location>
        <begin position="155"/>
        <end position="177"/>
    </location>
</feature>
<evidence type="ECO:0000256" key="8">
    <source>
        <dbReference type="ARBA" id="ARBA00023136"/>
    </source>
</evidence>
<dbReference type="GO" id="GO:0005524">
    <property type="term" value="F:ATP binding"/>
    <property type="evidence" value="ECO:0007669"/>
    <property type="project" value="UniProtKB-KW"/>
</dbReference>
<dbReference type="InterPro" id="IPR011527">
    <property type="entry name" value="ABC1_TM_dom"/>
</dbReference>
<keyword evidence="4 10" id="KW-0812">Transmembrane</keyword>
<keyword evidence="8 10" id="KW-0472">Membrane</keyword>
<evidence type="ECO:0000256" key="10">
    <source>
        <dbReference type="SAM" id="Phobius"/>
    </source>
</evidence>
<dbReference type="SMART" id="SM00382">
    <property type="entry name" value="AAA"/>
    <property type="match status" value="2"/>
</dbReference>
<dbReference type="Pfam" id="PF00005">
    <property type="entry name" value="ABC_tran"/>
    <property type="match status" value="2"/>
</dbReference>
<feature type="compositionally biased region" description="Basic and acidic residues" evidence="9">
    <location>
        <begin position="516"/>
        <end position="540"/>
    </location>
</feature>
<evidence type="ECO:0008006" key="15">
    <source>
        <dbReference type="Google" id="ProtNLM"/>
    </source>
</evidence>
<evidence type="ECO:0000313" key="13">
    <source>
        <dbReference type="EMBL" id="CAI5755611.1"/>
    </source>
</evidence>
<organism evidence="13 14">
    <name type="scientific">Candida verbasci</name>
    <dbReference type="NCBI Taxonomy" id="1227364"/>
    <lineage>
        <taxon>Eukaryota</taxon>
        <taxon>Fungi</taxon>
        <taxon>Dikarya</taxon>
        <taxon>Ascomycota</taxon>
        <taxon>Saccharomycotina</taxon>
        <taxon>Pichiomycetes</taxon>
        <taxon>Debaryomycetaceae</taxon>
        <taxon>Candida/Lodderomyces clade</taxon>
        <taxon>Candida</taxon>
    </lineage>
</organism>
<dbReference type="CDD" id="cd03244">
    <property type="entry name" value="ABCC_MRP_domain2"/>
    <property type="match status" value="1"/>
</dbReference>
<feature type="domain" description="ABC transmembrane type-1" evidence="12">
    <location>
        <begin position="849"/>
        <end position="1122"/>
    </location>
</feature>
<gene>
    <name evidence="13" type="ORF">CANVERA_P0128</name>
</gene>
<feature type="transmembrane region" description="Helical" evidence="10">
    <location>
        <begin position="881"/>
        <end position="904"/>
    </location>
</feature>
<keyword evidence="5" id="KW-0547">Nucleotide-binding</keyword>
<dbReference type="PROSITE" id="PS00211">
    <property type="entry name" value="ABC_TRANSPORTER_1"/>
    <property type="match status" value="2"/>
</dbReference>
<dbReference type="PANTHER" id="PTHR24223:SF456">
    <property type="entry name" value="MULTIDRUG RESISTANCE-ASSOCIATED PROTEIN LETHAL(2)03659"/>
    <property type="match status" value="1"/>
</dbReference>
<proteinExistence type="inferred from homology"/>
<dbReference type="Pfam" id="PF00664">
    <property type="entry name" value="ABC_membrane"/>
    <property type="match status" value="2"/>
</dbReference>
<comment type="similarity">
    <text evidence="2">Belongs to the ABC transporter superfamily. ABCC family. Conjugate transporter (TC 3.A.1.208) subfamily.</text>
</comment>
<evidence type="ECO:0000256" key="3">
    <source>
        <dbReference type="ARBA" id="ARBA00022448"/>
    </source>
</evidence>
<feature type="compositionally biased region" description="Acidic residues" evidence="9">
    <location>
        <begin position="486"/>
        <end position="497"/>
    </location>
</feature>
<dbReference type="EMBL" id="CANTUO010000001">
    <property type="protein sequence ID" value="CAI5755611.1"/>
    <property type="molecule type" value="Genomic_DNA"/>
</dbReference>
<dbReference type="InterPro" id="IPR027417">
    <property type="entry name" value="P-loop_NTPase"/>
</dbReference>
<dbReference type="PROSITE" id="PS50929">
    <property type="entry name" value="ABC_TM1F"/>
    <property type="match status" value="2"/>
</dbReference>
<evidence type="ECO:0000256" key="9">
    <source>
        <dbReference type="SAM" id="MobiDB-lite"/>
    </source>
</evidence>
<feature type="transmembrane region" description="Helical" evidence="10">
    <location>
        <begin position="50"/>
        <end position="67"/>
    </location>
</feature>
<dbReference type="FunFam" id="3.40.50.300:FF:001750">
    <property type="entry name" value="ATP-binding cassette transporter"/>
    <property type="match status" value="1"/>
</dbReference>
<feature type="domain" description="ABC transporter" evidence="11">
    <location>
        <begin position="536"/>
        <end position="756"/>
    </location>
</feature>
<dbReference type="FunFam" id="3.40.50.300:FF:000565">
    <property type="entry name" value="ABC bile acid transporter"/>
    <property type="match status" value="1"/>
</dbReference>
<dbReference type="GO" id="GO:0005886">
    <property type="term" value="C:plasma membrane"/>
    <property type="evidence" value="ECO:0007669"/>
    <property type="project" value="TreeGrafter"/>
</dbReference>
<evidence type="ECO:0000256" key="7">
    <source>
        <dbReference type="ARBA" id="ARBA00022989"/>
    </source>
</evidence>
<dbReference type="CDD" id="cd03250">
    <property type="entry name" value="ABCC_MRP_domain1"/>
    <property type="match status" value="1"/>
</dbReference>
<keyword evidence="14" id="KW-1185">Reference proteome</keyword>
<dbReference type="Proteomes" id="UP001152885">
    <property type="component" value="Unassembled WGS sequence"/>
</dbReference>
<feature type="transmembrane region" description="Helical" evidence="10">
    <location>
        <begin position="267"/>
        <end position="291"/>
    </location>
</feature>
<dbReference type="SUPFAM" id="SSF90123">
    <property type="entry name" value="ABC transporter transmembrane region"/>
    <property type="match status" value="2"/>
</dbReference>
<dbReference type="CDD" id="cd18597">
    <property type="entry name" value="ABC_6TM_YOR1_D1_like"/>
    <property type="match status" value="1"/>
</dbReference>
<dbReference type="FunFam" id="1.20.1560.10:FF:000010">
    <property type="entry name" value="Multidrug resistance-associated ABC transporter"/>
    <property type="match status" value="1"/>
</dbReference>
<accession>A0A9W4XJ58</accession>
<evidence type="ECO:0000256" key="2">
    <source>
        <dbReference type="ARBA" id="ARBA00009726"/>
    </source>
</evidence>